<dbReference type="GO" id="GO:0005829">
    <property type="term" value="C:cytosol"/>
    <property type="evidence" value="ECO:0007669"/>
    <property type="project" value="GOC"/>
</dbReference>
<protein>
    <submittedName>
        <fullName evidence="2">Uncharacterized protein</fullName>
    </submittedName>
</protein>
<reference evidence="2 3" key="1">
    <citation type="submission" date="2023-10" db="EMBL/GenBank/DDBJ databases">
        <title>Chromosome-scale genome assembly provides insights into flower coloration mechanisms of Canna indica.</title>
        <authorList>
            <person name="Li C."/>
        </authorList>
    </citation>
    <scope>NUCLEOTIDE SEQUENCE [LARGE SCALE GENOMIC DNA]</scope>
    <source>
        <tissue evidence="2">Flower</tissue>
    </source>
</reference>
<dbReference type="PANTHER" id="PTHR21493">
    <property type="entry name" value="CGI-141-RELATED/LIPASE CONTAINING PROTEIN"/>
    <property type="match status" value="1"/>
</dbReference>
<dbReference type="PANTHER" id="PTHR21493:SF9">
    <property type="entry name" value="GOLGI TRANSPORT PROTEIN 1-RELATED"/>
    <property type="match status" value="1"/>
</dbReference>
<dbReference type="Proteomes" id="UP001327560">
    <property type="component" value="Chromosome 7"/>
</dbReference>
<evidence type="ECO:0000313" key="2">
    <source>
        <dbReference type="EMBL" id="WOL13563.1"/>
    </source>
</evidence>
<keyword evidence="1" id="KW-1133">Transmembrane helix</keyword>
<proteinExistence type="predicted"/>
<keyword evidence="1" id="KW-0472">Membrane</keyword>
<gene>
    <name evidence="2" type="ORF">Cni_G22333</name>
</gene>
<name>A0AAQ3KR76_9LILI</name>
<sequence length="247" mass="27853">MALPIRKPSGLSAIARDRNTSFFHAISRICQSHNTIHRLKNSSRAWVEGPYAVAEIAQEYFQTLFSSSNPENSDSFFPPSSSQVTSRINSWLLRLVSSEEAKQAAFSSNPNSAPGPNGFTEAVLQVCCSPWLSNFVIENIGCDFDLLICLLLIQFLPFRLFKLDLLGRMVSFEMNDRKKIGLGLTGFGVFFSFLGIIFFFDKGLLAMGNVSFLFRIQSVSLAIPQKLMYLTVCYVLPWYARFYFCQV</sequence>
<dbReference type="GO" id="GO:0006888">
    <property type="term" value="P:endoplasmic reticulum to Golgi vesicle-mediated transport"/>
    <property type="evidence" value="ECO:0007669"/>
    <property type="project" value="InterPro"/>
</dbReference>
<evidence type="ECO:0000313" key="3">
    <source>
        <dbReference type="Proteomes" id="UP001327560"/>
    </source>
</evidence>
<organism evidence="2 3">
    <name type="scientific">Canna indica</name>
    <name type="common">Indian-shot</name>
    <dbReference type="NCBI Taxonomy" id="4628"/>
    <lineage>
        <taxon>Eukaryota</taxon>
        <taxon>Viridiplantae</taxon>
        <taxon>Streptophyta</taxon>
        <taxon>Embryophyta</taxon>
        <taxon>Tracheophyta</taxon>
        <taxon>Spermatophyta</taxon>
        <taxon>Magnoliopsida</taxon>
        <taxon>Liliopsida</taxon>
        <taxon>Zingiberales</taxon>
        <taxon>Cannaceae</taxon>
        <taxon>Canna</taxon>
    </lineage>
</organism>
<dbReference type="InterPro" id="IPR045176">
    <property type="entry name" value="Got1"/>
</dbReference>
<evidence type="ECO:0000256" key="1">
    <source>
        <dbReference type="SAM" id="Phobius"/>
    </source>
</evidence>
<dbReference type="AlphaFoldDB" id="A0AAQ3KR76"/>
<accession>A0AAQ3KR76</accession>
<keyword evidence="3" id="KW-1185">Reference proteome</keyword>
<dbReference type="GO" id="GO:0042147">
    <property type="term" value="P:retrograde transport, endosome to Golgi"/>
    <property type="evidence" value="ECO:0007669"/>
    <property type="project" value="InterPro"/>
</dbReference>
<feature type="transmembrane region" description="Helical" evidence="1">
    <location>
        <begin position="182"/>
        <end position="200"/>
    </location>
</feature>
<keyword evidence="1" id="KW-0812">Transmembrane</keyword>
<dbReference type="EMBL" id="CP136896">
    <property type="protein sequence ID" value="WOL13563.1"/>
    <property type="molecule type" value="Genomic_DNA"/>
</dbReference>